<accession>A0A6G7VHU3</accession>
<keyword evidence="1" id="KW-0812">Transmembrane</keyword>
<feature type="transmembrane region" description="Helical" evidence="1">
    <location>
        <begin position="138"/>
        <end position="163"/>
    </location>
</feature>
<evidence type="ECO:0000256" key="1">
    <source>
        <dbReference type="SAM" id="Phobius"/>
    </source>
</evidence>
<feature type="transmembrane region" description="Helical" evidence="1">
    <location>
        <begin position="45"/>
        <end position="69"/>
    </location>
</feature>
<dbReference type="Proteomes" id="UP000500791">
    <property type="component" value="Chromosome"/>
</dbReference>
<protein>
    <submittedName>
        <fullName evidence="2">Biopolymer transporter ExbB</fullName>
    </submittedName>
</protein>
<name>A0A6G7VHU3_9RHOB</name>
<keyword evidence="1" id="KW-1133">Transmembrane helix</keyword>
<sequence length="376" mass="40605">MLLETEKEPQFSQPIRQVVLMVLVLVLTAIGGGLIYSSIAPIFLANIYLNGFILAMFVVGVLACFWQVLQLISSVNWIEGFALNRPGHEFVQSPRLLASLAALLKDQRARLGLTSNSSRSILDSVATRLDEARDITRYIINLLIFLGLLGTFYGLATTVPAVVETIRSLAPSEGEQGIAVFERLMSGLESQLGGMGTAFASSLLGLAGSLVVGMLELFAGHGQNRFYMELEEWLSSITRIGVASADGEGEAEGGVAYDLAGLGELMHRAEERRVEDGARMAELIGSISALARNLEGGHNTSDPTLTRIADGQDRLIALMEARDAESGALDDETRMRLKNIDVQLLRLLEELSAGRQDSITEIRAEIATLTAALRGD</sequence>
<keyword evidence="3" id="KW-1185">Reference proteome</keyword>
<evidence type="ECO:0000313" key="3">
    <source>
        <dbReference type="Proteomes" id="UP000500791"/>
    </source>
</evidence>
<dbReference type="EMBL" id="CP049811">
    <property type="protein sequence ID" value="QIK39446.1"/>
    <property type="molecule type" value="Genomic_DNA"/>
</dbReference>
<dbReference type="RefSeq" id="WP_166187589.1">
    <property type="nucleotide sequence ID" value="NZ_CP049811.1"/>
</dbReference>
<proteinExistence type="predicted"/>
<keyword evidence="1" id="KW-0472">Membrane</keyword>
<dbReference type="AlphaFoldDB" id="A0A6G7VHU3"/>
<organism evidence="2 3">
    <name type="scientific">Pontivivens nitratireducens</name>
    <dbReference type="NCBI Taxonomy" id="2758038"/>
    <lineage>
        <taxon>Bacteria</taxon>
        <taxon>Pseudomonadati</taxon>
        <taxon>Pseudomonadota</taxon>
        <taxon>Alphaproteobacteria</taxon>
        <taxon>Rhodobacterales</taxon>
        <taxon>Paracoccaceae</taxon>
        <taxon>Pontivivens</taxon>
    </lineage>
</organism>
<gene>
    <name evidence="2" type="ORF">G8E03_00940</name>
</gene>
<evidence type="ECO:0000313" key="2">
    <source>
        <dbReference type="EMBL" id="QIK39446.1"/>
    </source>
</evidence>
<dbReference type="KEGG" id="mon:G8E03_00940"/>
<feature type="transmembrane region" description="Helical" evidence="1">
    <location>
        <begin position="198"/>
        <end position="219"/>
    </location>
</feature>
<reference evidence="2 3" key="1">
    <citation type="submission" date="2020-03" db="EMBL/GenBank/DDBJ databases">
        <title>Complete genome sequence of Monaibacterium sp. ALG8 with diverse plasmids.</title>
        <authorList>
            <person name="Sun C."/>
        </authorList>
    </citation>
    <scope>NUCLEOTIDE SEQUENCE [LARGE SCALE GENOMIC DNA]</scope>
    <source>
        <strain evidence="2 3">ALG8</strain>
    </source>
</reference>
<feature type="transmembrane region" description="Helical" evidence="1">
    <location>
        <begin position="18"/>
        <end position="39"/>
    </location>
</feature>